<dbReference type="Proteomes" id="UP000256478">
    <property type="component" value="Unassembled WGS sequence"/>
</dbReference>
<accession>A0A3E0TPP1</accession>
<dbReference type="EMBL" id="QUOU01000001">
    <property type="protein sequence ID" value="REL26494.1"/>
    <property type="molecule type" value="Genomic_DNA"/>
</dbReference>
<dbReference type="OrthoDB" id="9790847at2"/>
<dbReference type="Pfam" id="PF09055">
    <property type="entry name" value="Sod_Ni"/>
    <property type="match status" value="1"/>
</dbReference>
<gene>
    <name evidence="1" type="primary">sodN</name>
    <name evidence="1" type="ORF">DXX93_07790</name>
</gene>
<dbReference type="Gene3D" id="1.20.120.400">
    <property type="entry name" value="Nickel-containing superoxide dismutase"/>
    <property type="match status" value="1"/>
</dbReference>
<dbReference type="InterPro" id="IPR036502">
    <property type="entry name" value="NiSOD_sf"/>
</dbReference>
<dbReference type="NCBIfam" id="TIGR02753">
    <property type="entry name" value="sodN"/>
    <property type="match status" value="1"/>
</dbReference>
<name>A0A3E0TPP1_9GAMM</name>
<reference evidence="1 2" key="1">
    <citation type="submission" date="2018-08" db="EMBL/GenBank/DDBJ databases">
        <title>Thalassotalea euphylliae genome.</title>
        <authorList>
            <person name="Summers S."/>
            <person name="Rice S.A."/>
            <person name="Freckelton M.L."/>
            <person name="Nedved B.T."/>
            <person name="Hadfield M.G."/>
        </authorList>
    </citation>
    <scope>NUCLEOTIDE SEQUENCE [LARGE SCALE GENOMIC DNA]</scope>
    <source>
        <strain evidence="1 2">H1</strain>
    </source>
</reference>
<dbReference type="RefSeq" id="WP_116007611.1">
    <property type="nucleotide sequence ID" value="NZ_QUOU01000001.1"/>
</dbReference>
<keyword evidence="1" id="KW-0560">Oxidoreductase</keyword>
<dbReference type="SUPFAM" id="SSF109770">
    <property type="entry name" value="Nickel-containing superoxide dismutase, NiSOD"/>
    <property type="match status" value="1"/>
</dbReference>
<evidence type="ECO:0000313" key="1">
    <source>
        <dbReference type="EMBL" id="REL26494.1"/>
    </source>
</evidence>
<sequence length="169" mass="19384">MIFELLTRLDKKNPFDTASAHCDIPCKIYDPMSAQLAVLTMIRMVDLLEELKANTQLSFEQQATFYRLVAEKENHGKIVKEEIRVIWGDYIKQPQLETHPQLHQLTHEIMLAASFAKQHIDRAATLKLLDKVNQFADIFWQTKGVATYTAHCPYPPAETLIYPDLKASA</sequence>
<proteinExistence type="predicted"/>
<dbReference type="GO" id="GO:0016151">
    <property type="term" value="F:nickel cation binding"/>
    <property type="evidence" value="ECO:0007669"/>
    <property type="project" value="InterPro"/>
</dbReference>
<comment type="caution">
    <text evidence="1">The sequence shown here is derived from an EMBL/GenBank/DDBJ whole genome shotgun (WGS) entry which is preliminary data.</text>
</comment>
<evidence type="ECO:0000313" key="2">
    <source>
        <dbReference type="Proteomes" id="UP000256478"/>
    </source>
</evidence>
<dbReference type="EC" id="1.15.1.1" evidence="1"/>
<organism evidence="1 2">
    <name type="scientific">Thalassotalea euphylliae</name>
    <dbReference type="NCBI Taxonomy" id="1655234"/>
    <lineage>
        <taxon>Bacteria</taxon>
        <taxon>Pseudomonadati</taxon>
        <taxon>Pseudomonadota</taxon>
        <taxon>Gammaproteobacteria</taxon>
        <taxon>Alteromonadales</taxon>
        <taxon>Colwelliaceae</taxon>
        <taxon>Thalassotalea</taxon>
    </lineage>
</organism>
<protein>
    <submittedName>
        <fullName evidence="1">Superoxide dismutase, Ni</fullName>
        <ecNumber evidence="1">1.15.1.1</ecNumber>
    </submittedName>
</protein>
<dbReference type="GO" id="GO:0004784">
    <property type="term" value="F:superoxide dismutase activity"/>
    <property type="evidence" value="ECO:0007669"/>
    <property type="project" value="UniProtKB-EC"/>
</dbReference>
<dbReference type="AlphaFoldDB" id="A0A3E0TPP1"/>
<dbReference type="InterPro" id="IPR014123">
    <property type="entry name" value="Superoxide_dismutase_Ni-type"/>
</dbReference>